<feature type="region of interest" description="Disordered" evidence="1">
    <location>
        <begin position="47"/>
        <end position="82"/>
    </location>
</feature>
<comment type="caution">
    <text evidence="2">The sequence shown here is derived from an EMBL/GenBank/DDBJ whole genome shotgun (WGS) entry which is preliminary data.</text>
</comment>
<accession>A0ABS6HNB2</accession>
<evidence type="ECO:0000313" key="3">
    <source>
        <dbReference type="Proteomes" id="UP000696413"/>
    </source>
</evidence>
<reference evidence="2 3" key="1">
    <citation type="submission" date="2021-05" db="EMBL/GenBank/DDBJ databases">
        <title>Draft Genome Sequences of Clinical Respiratory Isolates of Mycobacterium goodii Recovered in Ireland.</title>
        <authorList>
            <person name="Flanagan P.R."/>
            <person name="Mok S."/>
            <person name="Roycroft E."/>
            <person name="Rogers T.R."/>
            <person name="Fitzgibbon M."/>
        </authorList>
    </citation>
    <scope>NUCLEOTIDE SEQUENCE [LARGE SCALE GENOMIC DNA]</scope>
    <source>
        <strain evidence="2 3">14IE55</strain>
    </source>
</reference>
<dbReference type="RefSeq" id="WP_214394966.1">
    <property type="nucleotide sequence ID" value="NZ_JAHBOL010000014.1"/>
</dbReference>
<evidence type="ECO:0000313" key="2">
    <source>
        <dbReference type="EMBL" id="MBU8824115.1"/>
    </source>
</evidence>
<evidence type="ECO:0000256" key="1">
    <source>
        <dbReference type="SAM" id="MobiDB-lite"/>
    </source>
</evidence>
<gene>
    <name evidence="2" type="ORF">KL859_14715</name>
</gene>
<sequence>MGHQVTIEGTSMPSDRLSRGQRATVEVTDGIRQLVKIGAVVVVAGDLDAPAPEPEPEPEPQPTVDDPEPVKRTRKPRTSGDG</sequence>
<dbReference type="EMBL" id="JAHBOM010000010">
    <property type="protein sequence ID" value="MBU8824115.1"/>
    <property type="molecule type" value="Genomic_DNA"/>
</dbReference>
<dbReference type="Proteomes" id="UP000696413">
    <property type="component" value="Unassembled WGS sequence"/>
</dbReference>
<keyword evidence="3" id="KW-1185">Reference proteome</keyword>
<feature type="region of interest" description="Disordered" evidence="1">
    <location>
        <begin position="1"/>
        <end position="23"/>
    </location>
</feature>
<protein>
    <recommendedName>
        <fullName evidence="4">NfeD-like C-terminal domain-containing protein</fullName>
    </recommendedName>
</protein>
<feature type="compositionally biased region" description="Basic residues" evidence="1">
    <location>
        <begin position="72"/>
        <end position="82"/>
    </location>
</feature>
<name>A0ABS6HNB2_MYCGD</name>
<organism evidence="2 3">
    <name type="scientific">Mycolicibacterium goodii</name>
    <name type="common">Mycobacterium goodii</name>
    <dbReference type="NCBI Taxonomy" id="134601"/>
    <lineage>
        <taxon>Bacteria</taxon>
        <taxon>Bacillati</taxon>
        <taxon>Actinomycetota</taxon>
        <taxon>Actinomycetes</taxon>
        <taxon>Mycobacteriales</taxon>
        <taxon>Mycobacteriaceae</taxon>
        <taxon>Mycolicibacterium</taxon>
    </lineage>
</organism>
<proteinExistence type="predicted"/>
<evidence type="ECO:0008006" key="4">
    <source>
        <dbReference type="Google" id="ProtNLM"/>
    </source>
</evidence>